<comment type="pathway">
    <text evidence="3">tRNA modification; 5-methoxycarbonylmethyl-2-thiouridine-tRNA biosynthesis.</text>
</comment>
<evidence type="ECO:0000256" key="5">
    <source>
        <dbReference type="ARBA" id="ARBA00020265"/>
    </source>
</evidence>
<dbReference type="PANTHER" id="PTHR12896:SF1">
    <property type="entry name" value="ELONGATOR COMPLEX PROTEIN 4"/>
    <property type="match status" value="1"/>
</dbReference>
<keyword evidence="6" id="KW-0963">Cytoplasm</keyword>
<evidence type="ECO:0000256" key="1">
    <source>
        <dbReference type="ARBA" id="ARBA00004123"/>
    </source>
</evidence>
<evidence type="ECO:0000256" key="3">
    <source>
        <dbReference type="ARBA" id="ARBA00005043"/>
    </source>
</evidence>
<evidence type="ECO:0000256" key="4">
    <source>
        <dbReference type="ARBA" id="ARBA00007573"/>
    </source>
</evidence>
<dbReference type="GO" id="GO:0008023">
    <property type="term" value="C:transcription elongation factor complex"/>
    <property type="evidence" value="ECO:0007669"/>
    <property type="project" value="TreeGrafter"/>
</dbReference>
<feature type="compositionally biased region" description="Basic and acidic residues" evidence="9">
    <location>
        <begin position="375"/>
        <end position="394"/>
    </location>
</feature>
<comment type="subcellular location">
    <subcellularLocation>
        <location evidence="2">Cytoplasm</location>
    </subcellularLocation>
    <subcellularLocation>
        <location evidence="1">Nucleus</location>
    </subcellularLocation>
</comment>
<evidence type="ECO:0000256" key="8">
    <source>
        <dbReference type="ARBA" id="ARBA00023242"/>
    </source>
</evidence>
<dbReference type="Gene3D" id="3.40.50.300">
    <property type="entry name" value="P-loop containing nucleotide triphosphate hydrolases"/>
    <property type="match status" value="1"/>
</dbReference>
<evidence type="ECO:0000256" key="6">
    <source>
        <dbReference type="ARBA" id="ARBA00022490"/>
    </source>
</evidence>
<dbReference type="Pfam" id="PF05625">
    <property type="entry name" value="PAXNEB"/>
    <property type="match status" value="1"/>
</dbReference>
<dbReference type="InterPro" id="IPR008728">
    <property type="entry name" value="Elongator_complex_protein_4"/>
</dbReference>
<comment type="similarity">
    <text evidence="4">Belongs to the ELP4 family.</text>
</comment>
<dbReference type="EMBL" id="JANBQB010000912">
    <property type="protein sequence ID" value="KAJ1973011.1"/>
    <property type="molecule type" value="Genomic_DNA"/>
</dbReference>
<evidence type="ECO:0000256" key="7">
    <source>
        <dbReference type="ARBA" id="ARBA00022694"/>
    </source>
</evidence>
<gene>
    <name evidence="10" type="primary">ELP4</name>
    <name evidence="10" type="ORF">H4R34_005217</name>
</gene>
<keyword evidence="7" id="KW-0819">tRNA processing</keyword>
<keyword evidence="11" id="KW-1185">Reference proteome</keyword>
<dbReference type="Proteomes" id="UP001151582">
    <property type="component" value="Unassembled WGS sequence"/>
</dbReference>
<organism evidence="10 11">
    <name type="scientific">Dimargaris verticillata</name>
    <dbReference type="NCBI Taxonomy" id="2761393"/>
    <lineage>
        <taxon>Eukaryota</taxon>
        <taxon>Fungi</taxon>
        <taxon>Fungi incertae sedis</taxon>
        <taxon>Zoopagomycota</taxon>
        <taxon>Kickxellomycotina</taxon>
        <taxon>Dimargaritomycetes</taxon>
        <taxon>Dimargaritales</taxon>
        <taxon>Dimargaritaceae</taxon>
        <taxon>Dimargaris</taxon>
    </lineage>
</organism>
<name>A0A9W8AWW5_9FUNG</name>
<dbReference type="PANTHER" id="PTHR12896">
    <property type="entry name" value="PAX6 NEIGHBOR PROTEIN PAXNEB"/>
    <property type="match status" value="1"/>
</dbReference>
<dbReference type="GO" id="GO:0033588">
    <property type="term" value="C:elongator holoenzyme complex"/>
    <property type="evidence" value="ECO:0007669"/>
    <property type="project" value="InterPro"/>
</dbReference>
<dbReference type="OrthoDB" id="289162at2759"/>
<evidence type="ECO:0000313" key="11">
    <source>
        <dbReference type="Proteomes" id="UP001151582"/>
    </source>
</evidence>
<evidence type="ECO:0000256" key="9">
    <source>
        <dbReference type="SAM" id="MobiDB-lite"/>
    </source>
</evidence>
<dbReference type="GO" id="GO:0002098">
    <property type="term" value="P:tRNA wobble uridine modification"/>
    <property type="evidence" value="ECO:0007669"/>
    <property type="project" value="InterPro"/>
</dbReference>
<proteinExistence type="inferred from homology"/>
<keyword evidence="8" id="KW-0539">Nucleus</keyword>
<dbReference type="CDD" id="cd19494">
    <property type="entry name" value="Elp4"/>
    <property type="match status" value="1"/>
</dbReference>
<evidence type="ECO:0000313" key="10">
    <source>
        <dbReference type="EMBL" id="KAJ1973011.1"/>
    </source>
</evidence>
<evidence type="ECO:0000256" key="2">
    <source>
        <dbReference type="ARBA" id="ARBA00004496"/>
    </source>
</evidence>
<dbReference type="InterPro" id="IPR027417">
    <property type="entry name" value="P-loop_NTPase"/>
</dbReference>
<comment type="caution">
    <text evidence="10">The sequence shown here is derived from an EMBL/GenBank/DDBJ whole genome shotgun (WGS) entry which is preliminary data.</text>
</comment>
<dbReference type="GO" id="GO:0005737">
    <property type="term" value="C:cytoplasm"/>
    <property type="evidence" value="ECO:0007669"/>
    <property type="project" value="UniProtKB-SubCell"/>
</dbReference>
<protein>
    <recommendedName>
        <fullName evidence="5">Elongator complex protein 4</fullName>
    </recommendedName>
</protein>
<dbReference type="SUPFAM" id="SSF52540">
    <property type="entry name" value="P-loop containing nucleoside triphosphate hydrolases"/>
    <property type="match status" value="1"/>
</dbReference>
<sequence>MSSFRKRVPSKQPKLPPGTKLSPHNGQVLVSTGVPSLDDVLGGGLPAGSICLVLADRRTGYSNMLLNYFMAQGLAAGHQVHLTSADTTPQDLLKAIPSWCPEVAQDAAVLEPPSPSPTASTATTTTPEAKMKIAWRYQNLPSMDVDHDQNRPVGPHASNLFCHSFDLLRPVRPKVLESANIDLFDLSAWRQHDLADPYEALFAHLCALIEEHGFSSLESGPAPAERNVLRIAIHALASPFWQGQNPNACVQFLHALKGLLRYSFSSCMITVPAHLYQTDGPHRSGFIRQLEHMCDAVVELESFAGSRSARPSASSLNCHGFFYIHKQPLLNSLVPSSSKLSIISGAQLSTNNLAFKQKRHKFVIETFHLPPEGGVNERRVEPPAAEKRSSERARGSGPHAASSLPAPLLDF</sequence>
<accession>A0A9W8AWW5</accession>
<feature type="region of interest" description="Disordered" evidence="9">
    <location>
        <begin position="373"/>
        <end position="411"/>
    </location>
</feature>
<feature type="region of interest" description="Disordered" evidence="9">
    <location>
        <begin position="1"/>
        <end position="27"/>
    </location>
</feature>
<reference evidence="10" key="1">
    <citation type="submission" date="2022-07" db="EMBL/GenBank/DDBJ databases">
        <title>Phylogenomic reconstructions and comparative analyses of Kickxellomycotina fungi.</title>
        <authorList>
            <person name="Reynolds N.K."/>
            <person name="Stajich J.E."/>
            <person name="Barry K."/>
            <person name="Grigoriev I.V."/>
            <person name="Crous P."/>
            <person name="Smith M.E."/>
        </authorList>
    </citation>
    <scope>NUCLEOTIDE SEQUENCE</scope>
    <source>
        <strain evidence="10">RSA 567</strain>
    </source>
</reference>
<dbReference type="AlphaFoldDB" id="A0A9W8AWW5"/>